<dbReference type="InterPro" id="IPR015422">
    <property type="entry name" value="PyrdxlP-dep_Trfase_small"/>
</dbReference>
<dbReference type="SUPFAM" id="SSF53383">
    <property type="entry name" value="PLP-dependent transferases"/>
    <property type="match status" value="1"/>
</dbReference>
<evidence type="ECO:0000313" key="11">
    <source>
        <dbReference type="EMBL" id="SOB59930.1"/>
    </source>
</evidence>
<dbReference type="Gene3D" id="3.90.1150.10">
    <property type="entry name" value="Aspartate Aminotransferase, domain 1"/>
    <property type="match status" value="1"/>
</dbReference>
<keyword evidence="7" id="KW-0805">Transcription regulation</keyword>
<dbReference type="OrthoDB" id="9804020at2"/>
<evidence type="ECO:0000259" key="10">
    <source>
        <dbReference type="PROSITE" id="PS50949"/>
    </source>
</evidence>
<keyword evidence="6" id="KW-0663">Pyridoxal phosphate</keyword>
<keyword evidence="5 11" id="KW-0808">Transferase</keyword>
<dbReference type="PROSITE" id="PS50949">
    <property type="entry name" value="HTH_GNTR"/>
    <property type="match status" value="1"/>
</dbReference>
<dbReference type="GO" id="GO:0003677">
    <property type="term" value="F:DNA binding"/>
    <property type="evidence" value="ECO:0007669"/>
    <property type="project" value="UniProtKB-KW"/>
</dbReference>
<dbReference type="CDD" id="cd07377">
    <property type="entry name" value="WHTH_GntR"/>
    <property type="match status" value="1"/>
</dbReference>
<comment type="cofactor">
    <cofactor evidence="1">
        <name>pyridoxal 5'-phosphate</name>
        <dbReference type="ChEBI" id="CHEBI:597326"/>
    </cofactor>
</comment>
<dbReference type="Gene3D" id="3.40.640.10">
    <property type="entry name" value="Type I PLP-dependent aspartate aminotransferase-like (Major domain)"/>
    <property type="match status" value="1"/>
</dbReference>
<dbReference type="GO" id="GO:1901605">
    <property type="term" value="P:alpha-amino acid metabolic process"/>
    <property type="evidence" value="ECO:0007669"/>
    <property type="project" value="TreeGrafter"/>
</dbReference>
<dbReference type="InterPro" id="IPR015424">
    <property type="entry name" value="PyrdxlP-dep_Trfase"/>
</dbReference>
<dbReference type="SUPFAM" id="SSF46785">
    <property type="entry name" value="Winged helix' DNA-binding domain"/>
    <property type="match status" value="1"/>
</dbReference>
<comment type="similarity">
    <text evidence="2">In the C-terminal section; belongs to the class-I pyridoxal-phosphate-dependent aminotransferase family.</text>
</comment>
<reference evidence="12" key="1">
    <citation type="submission" date="2017-09" db="EMBL/GenBank/DDBJ databases">
        <authorList>
            <person name="Regsiter A."/>
            <person name="William W."/>
        </authorList>
    </citation>
    <scope>NUCLEOTIDE SEQUENCE [LARGE SCALE GENOMIC DNA]</scope>
    <source>
        <strain evidence="12">500-1</strain>
    </source>
</reference>
<dbReference type="Gene3D" id="1.10.10.10">
    <property type="entry name" value="Winged helix-like DNA-binding domain superfamily/Winged helix DNA-binding domain"/>
    <property type="match status" value="1"/>
</dbReference>
<keyword evidence="9" id="KW-0804">Transcription</keyword>
<dbReference type="InterPro" id="IPR000524">
    <property type="entry name" value="Tscrpt_reg_HTH_GntR"/>
</dbReference>
<dbReference type="AlphaFoldDB" id="A0A2C8FCN5"/>
<name>A0A2C8FCN5_9BACT</name>
<dbReference type="GO" id="GO:0003700">
    <property type="term" value="F:DNA-binding transcription factor activity"/>
    <property type="evidence" value="ECO:0007669"/>
    <property type="project" value="InterPro"/>
</dbReference>
<gene>
    <name evidence="11" type="ORF">DPRO_3020</name>
</gene>
<evidence type="ECO:0000256" key="4">
    <source>
        <dbReference type="ARBA" id="ARBA00022576"/>
    </source>
</evidence>
<organism evidence="11 12">
    <name type="scientific">Pseudodesulfovibrio profundus</name>
    <dbReference type="NCBI Taxonomy" id="57320"/>
    <lineage>
        <taxon>Bacteria</taxon>
        <taxon>Pseudomonadati</taxon>
        <taxon>Thermodesulfobacteriota</taxon>
        <taxon>Desulfovibrionia</taxon>
        <taxon>Desulfovibrionales</taxon>
        <taxon>Desulfovibrionaceae</taxon>
    </lineage>
</organism>
<proteinExistence type="inferred from homology"/>
<protein>
    <recommendedName>
        <fullName evidence="3">HTH-type transcriptional regulator NorG</fullName>
    </recommendedName>
</protein>
<sequence>MTEQAVANDQFRYQAVERHILSMIDKGALGLGDKLPSLRTMSTNLGMSISTVNQAYVELERKGVVEARPRSGFYVQRRSIRLPKTESAAAPMDAPRPVTRSGLIQTVLESVGRDDAVELCVIAPGAELLPLKELGKITASMIREHPERALGYAPIPGDPELIRQIAFHSMEHGIPVQPDDPIITAGCMESLNLALRSVCRRGNTVLIQGPTYYCFLQLLETLGLRAIEIPSNPEGGVSPDDLAHALKTFDISACILAPNFNNPDSSLTPDDAKEEIVSLLARRDIPLIEDDVSTDLHFTPKRPGTFKQFDRKGLVMLCSSFSKTLAPGYRVGWLLPGRFRDKVLEMKATTNVSTSAPAQMAIGEYLRQGRMARHLKRLRLQLEKQMDTMQFHLERHFPKGTRVTHPTGGMVLWLELPGDVDTVELFFQARSRSIGIAPGAIFSTQDKFSNYIRLSCGTPWSQRLDEGIRQLGTMAAAMGR</sequence>
<accession>A0A2C8FCN5</accession>
<dbReference type="InterPro" id="IPR036388">
    <property type="entry name" value="WH-like_DNA-bd_sf"/>
</dbReference>
<dbReference type="Pfam" id="PF00155">
    <property type="entry name" value="Aminotran_1_2"/>
    <property type="match status" value="1"/>
</dbReference>
<dbReference type="InterPro" id="IPR036390">
    <property type="entry name" value="WH_DNA-bd_sf"/>
</dbReference>
<dbReference type="KEGG" id="pprf:DPRO_3020"/>
<dbReference type="InterPro" id="IPR004839">
    <property type="entry name" value="Aminotransferase_I/II_large"/>
</dbReference>
<dbReference type="GO" id="GO:0030170">
    <property type="term" value="F:pyridoxal phosphate binding"/>
    <property type="evidence" value="ECO:0007669"/>
    <property type="project" value="InterPro"/>
</dbReference>
<keyword evidence="4 11" id="KW-0032">Aminotransferase</keyword>
<dbReference type="GO" id="GO:0008483">
    <property type="term" value="F:transaminase activity"/>
    <property type="evidence" value="ECO:0007669"/>
    <property type="project" value="UniProtKB-KW"/>
</dbReference>
<evidence type="ECO:0000256" key="5">
    <source>
        <dbReference type="ARBA" id="ARBA00022679"/>
    </source>
</evidence>
<dbReference type="Proteomes" id="UP000219215">
    <property type="component" value="Chromosome DPRO"/>
</dbReference>
<feature type="domain" description="HTH gntR-type" evidence="10">
    <location>
        <begin position="10"/>
        <end position="78"/>
    </location>
</feature>
<dbReference type="PANTHER" id="PTHR42790">
    <property type="entry name" value="AMINOTRANSFERASE"/>
    <property type="match status" value="1"/>
</dbReference>
<dbReference type="InterPro" id="IPR050859">
    <property type="entry name" value="Class-I_PLP-dep_aminotransf"/>
</dbReference>
<dbReference type="InterPro" id="IPR015421">
    <property type="entry name" value="PyrdxlP-dep_Trfase_major"/>
</dbReference>
<evidence type="ECO:0000256" key="8">
    <source>
        <dbReference type="ARBA" id="ARBA00023125"/>
    </source>
</evidence>
<evidence type="ECO:0000256" key="6">
    <source>
        <dbReference type="ARBA" id="ARBA00022898"/>
    </source>
</evidence>
<evidence type="ECO:0000256" key="2">
    <source>
        <dbReference type="ARBA" id="ARBA00005384"/>
    </source>
</evidence>
<keyword evidence="8" id="KW-0238">DNA-binding</keyword>
<evidence type="ECO:0000256" key="9">
    <source>
        <dbReference type="ARBA" id="ARBA00023163"/>
    </source>
</evidence>
<keyword evidence="12" id="KW-1185">Reference proteome</keyword>
<evidence type="ECO:0000256" key="1">
    <source>
        <dbReference type="ARBA" id="ARBA00001933"/>
    </source>
</evidence>
<dbReference type="RefSeq" id="WP_097012726.1">
    <property type="nucleotide sequence ID" value="NZ_LT907975.1"/>
</dbReference>
<evidence type="ECO:0000256" key="7">
    <source>
        <dbReference type="ARBA" id="ARBA00023015"/>
    </source>
</evidence>
<evidence type="ECO:0000256" key="3">
    <source>
        <dbReference type="ARBA" id="ARBA00015123"/>
    </source>
</evidence>
<dbReference type="SMART" id="SM00345">
    <property type="entry name" value="HTH_GNTR"/>
    <property type="match status" value="1"/>
</dbReference>
<dbReference type="EMBL" id="LT907975">
    <property type="protein sequence ID" value="SOB59930.1"/>
    <property type="molecule type" value="Genomic_DNA"/>
</dbReference>
<evidence type="ECO:0000313" key="12">
    <source>
        <dbReference type="Proteomes" id="UP000219215"/>
    </source>
</evidence>
<dbReference type="CDD" id="cd00609">
    <property type="entry name" value="AAT_like"/>
    <property type="match status" value="1"/>
</dbReference>
<dbReference type="Pfam" id="PF00392">
    <property type="entry name" value="GntR"/>
    <property type="match status" value="1"/>
</dbReference>
<dbReference type="PANTHER" id="PTHR42790:SF7">
    <property type="entry name" value="GNTR FAMILY TRANSCRIPTIONAL REGULATORY PROTEIN"/>
    <property type="match status" value="1"/>
</dbReference>